<sequence>MCCHPKVLAIFCHCGLLSLTEAIHHGVPVIGMPVFGDQPRNAAAIEETGLGVQIQVDELTKETLLEKFETVLNIQFRNKVKWISKMWKDRPVSPMDTAVYWVEYTARYTNVTFRTTAADAPLYQIYNVDILFVLLTVLAIFFFTTKYVLKFCLYKRKNWSRKDCKVKKPSIHQSLSRCWFDNTWSRMTFKFIIIVSLLFLCTQFKEVQSLNILGVFPYEGKSHFFVFQTYLEELARRGHNVTVISYFPRKQPMENYHDISLADKSTILEDVFEIERSYWTIIKISLFLVNSGTDNCRTLIEDENVQDLWKRKAKFDVAVIEHFNSDCPLGLAYKLDAPVVALTSHLLLPWHYKRFGIPNNPSFVPFLFLEGGTKPTLYQRVERTLFDIYFNTLYKFMSQGRDQQILAQYLDDVPPLEQLAKEIKFILTYTNFMLFGSYLYPANVIEVNGYHVAKPKPLPEELRKFIEESEHGVIYVSFGSMLKAVSTPRDKIDAIIDALSKFPQRVIWKWEESSLPGNPKNIYLSKWLPQNDILAHPNVLAFYSHCGMLGTTEAINYGVPMVAMPIFGDQPANAAAVEESGLGVQIQIPDLTSENLQKKLKTVLDPKFRAHVKTLSKAWRDRPISPMDSAIYWTEFAARHKNFTFRAAAADVPLNQYLCLDILAVLVLMILGLIFVLKYVFSNTKKSKLDYYMVELVSRPENTNKMTVFFDHAARTILSSCVNVNSLNILGIFPSAVKTHFFVFAPYLKELADRGHNVTVISYYPRTDDVPNYHDIALSKALGDLQPSHPISSSIFVTYFLLTFVHMLSGPLTCQLLLEDENIQNLLESESKYDVAIVELFNSDCALALAKKFDAPVVGITSHMLLPWHYRRFGVPYNPSFVMFDFLKGGTKPTFFDRIIRTVLYQHINFIHEYITHYLEQNIIEEQLGEVTSLSELAKDIKVVLVYQNFILTGSTLAPPNVIEVGGYHVAKPKPLPEDLRKFIEDSEHGVIYISFGTILNGASMPKDKLQHIINALAELPQRVIWRWNKKSLPGDPKNVFLSKWLPQNDILAHPKVIAFFSHCGLLGTTEAMYHGVPIVGMPIYGDQSSNAAAIEESGLGVQIPLDMLTKEYLLQKFKIVLDPEFRQKAKKLSEAWHDRPIKAIDSAIYWTEFAAKYSNFTFRSPAADVPLYQYLCLDVIIVVITFIVINILIVKYVLWFAVKEIYDALLTVTCGKCKAKIKVS</sequence>
<evidence type="ECO:0000256" key="2">
    <source>
        <dbReference type="ARBA" id="ARBA00022676"/>
    </source>
</evidence>
<comment type="similarity">
    <text evidence="1">Belongs to the UDP-glycosyltransferase family.</text>
</comment>
<evidence type="ECO:0000313" key="6">
    <source>
        <dbReference type="Proteomes" id="UP001652582"/>
    </source>
</evidence>
<dbReference type="Gene3D" id="3.40.50.2000">
    <property type="entry name" value="Glycogen Phosphorylase B"/>
    <property type="match status" value="3"/>
</dbReference>
<dbReference type="InterPro" id="IPR050271">
    <property type="entry name" value="UDP-glycosyltransferase"/>
</dbReference>
<dbReference type="InterPro" id="IPR035595">
    <property type="entry name" value="UDP_glycos_trans_CS"/>
</dbReference>
<keyword evidence="6" id="KW-1185">Reference proteome</keyword>
<dbReference type="PROSITE" id="PS00375">
    <property type="entry name" value="UDPGT"/>
    <property type="match status" value="1"/>
</dbReference>
<feature type="chain" id="PRO_5045985837" evidence="5">
    <location>
        <begin position="23"/>
        <end position="1225"/>
    </location>
</feature>
<dbReference type="GeneID" id="112052352"/>
<dbReference type="PANTHER" id="PTHR48043:SF114">
    <property type="entry name" value="IP04436P-RELATED"/>
    <property type="match status" value="1"/>
</dbReference>
<dbReference type="Proteomes" id="UP001652582">
    <property type="component" value="Chromosome 16"/>
</dbReference>
<evidence type="ECO:0000256" key="1">
    <source>
        <dbReference type="ARBA" id="ARBA00009995"/>
    </source>
</evidence>
<dbReference type="InterPro" id="IPR002213">
    <property type="entry name" value="UDP_glucos_trans"/>
</dbReference>
<evidence type="ECO:0000256" key="3">
    <source>
        <dbReference type="ARBA" id="ARBA00022679"/>
    </source>
</evidence>
<dbReference type="RefSeq" id="XP_052742279.1">
    <property type="nucleotide sequence ID" value="XM_052886319.1"/>
</dbReference>
<keyword evidence="2" id="KW-0328">Glycosyltransferase</keyword>
<keyword evidence="4" id="KW-0812">Transmembrane</keyword>
<gene>
    <name evidence="7" type="primary">LOC112052352</name>
</gene>
<evidence type="ECO:0000313" key="7">
    <source>
        <dbReference type="RefSeq" id="XP_052742279.1"/>
    </source>
</evidence>
<accession>A0ABM3LT77</accession>
<feature type="transmembrane region" description="Helical" evidence="4">
    <location>
        <begin position="130"/>
        <end position="149"/>
    </location>
</feature>
<dbReference type="Pfam" id="PF00201">
    <property type="entry name" value="UDPGT"/>
    <property type="match status" value="3"/>
</dbReference>
<proteinExistence type="inferred from homology"/>
<keyword evidence="3" id="KW-0808">Transferase</keyword>
<keyword evidence="4" id="KW-1133">Transmembrane helix</keyword>
<dbReference type="SUPFAM" id="SSF53756">
    <property type="entry name" value="UDP-Glycosyltransferase/glycogen phosphorylase"/>
    <property type="match status" value="3"/>
</dbReference>
<reference evidence="7" key="1">
    <citation type="submission" date="2025-08" db="UniProtKB">
        <authorList>
            <consortium name="RefSeq"/>
        </authorList>
    </citation>
    <scope>IDENTIFICATION</scope>
</reference>
<keyword evidence="4" id="KW-0472">Membrane</keyword>
<feature type="transmembrane region" description="Helical" evidence="4">
    <location>
        <begin position="662"/>
        <end position="681"/>
    </location>
</feature>
<dbReference type="CDD" id="cd03784">
    <property type="entry name" value="GT1_Gtf-like"/>
    <property type="match status" value="2"/>
</dbReference>
<dbReference type="PANTHER" id="PTHR48043">
    <property type="entry name" value="EG:EG0003.4 PROTEIN-RELATED"/>
    <property type="match status" value="1"/>
</dbReference>
<keyword evidence="5" id="KW-0732">Signal</keyword>
<organism evidence="6 7">
    <name type="scientific">Bicyclus anynana</name>
    <name type="common">Squinting bush brown butterfly</name>
    <dbReference type="NCBI Taxonomy" id="110368"/>
    <lineage>
        <taxon>Eukaryota</taxon>
        <taxon>Metazoa</taxon>
        <taxon>Ecdysozoa</taxon>
        <taxon>Arthropoda</taxon>
        <taxon>Hexapoda</taxon>
        <taxon>Insecta</taxon>
        <taxon>Pterygota</taxon>
        <taxon>Neoptera</taxon>
        <taxon>Endopterygota</taxon>
        <taxon>Lepidoptera</taxon>
        <taxon>Glossata</taxon>
        <taxon>Ditrysia</taxon>
        <taxon>Papilionoidea</taxon>
        <taxon>Nymphalidae</taxon>
        <taxon>Satyrinae</taxon>
        <taxon>Satyrini</taxon>
        <taxon>Mycalesina</taxon>
        <taxon>Bicyclus</taxon>
    </lineage>
</organism>
<name>A0ABM3LT77_BICAN</name>
<feature type="signal peptide" evidence="5">
    <location>
        <begin position="1"/>
        <end position="22"/>
    </location>
</feature>
<protein>
    <submittedName>
        <fullName evidence="7">Uncharacterized protein LOC112052352</fullName>
    </submittedName>
</protein>
<feature type="transmembrane region" description="Helical" evidence="4">
    <location>
        <begin position="1172"/>
        <end position="1194"/>
    </location>
</feature>
<evidence type="ECO:0000256" key="5">
    <source>
        <dbReference type="SAM" id="SignalP"/>
    </source>
</evidence>
<evidence type="ECO:0000256" key="4">
    <source>
        <dbReference type="SAM" id="Phobius"/>
    </source>
</evidence>